<protein>
    <recommendedName>
        <fullName evidence="1 9">Tyrosine--tRNA ligase</fullName>
        <ecNumber evidence="1 9">6.1.1.1</ecNumber>
    </recommendedName>
    <alternativeName>
        <fullName evidence="7 9">Tyrosyl-tRNA synthetase</fullName>
    </alternativeName>
</protein>
<keyword evidence="2 9" id="KW-0436">Ligase</keyword>
<dbReference type="EMBL" id="CAWUHD010000005">
    <property type="protein sequence ID" value="CAK7210880.1"/>
    <property type="molecule type" value="Genomic_DNA"/>
</dbReference>
<proteinExistence type="inferred from homology"/>
<dbReference type="Gene3D" id="3.40.50.620">
    <property type="entry name" value="HUPs"/>
    <property type="match status" value="1"/>
</dbReference>
<reference evidence="12 13" key="1">
    <citation type="submission" date="2024-01" db="EMBL/GenBank/DDBJ databases">
        <authorList>
            <person name="Allen C."/>
            <person name="Tagirdzhanova G."/>
        </authorList>
    </citation>
    <scope>NUCLEOTIDE SEQUENCE [LARGE SCALE GENOMIC DNA]</scope>
</reference>
<dbReference type="InterPro" id="IPR014729">
    <property type="entry name" value="Rossmann-like_a/b/a_fold"/>
</dbReference>
<dbReference type="Pfam" id="PF16714">
    <property type="entry name" value="TyrRSs_C"/>
    <property type="match status" value="1"/>
</dbReference>
<evidence type="ECO:0000256" key="8">
    <source>
        <dbReference type="ARBA" id="ARBA00048248"/>
    </source>
</evidence>
<dbReference type="PROSITE" id="PS00178">
    <property type="entry name" value="AA_TRNA_LIGASE_I"/>
    <property type="match status" value="1"/>
</dbReference>
<dbReference type="PRINTS" id="PR01040">
    <property type="entry name" value="TRNASYNTHTYR"/>
</dbReference>
<dbReference type="InterPro" id="IPR032005">
    <property type="entry name" value="TyrRSs_C"/>
</dbReference>
<keyword evidence="6 9" id="KW-0030">Aminoacyl-tRNA synthetase</keyword>
<gene>
    <name evidence="12" type="primary">MSY1</name>
    <name evidence="12" type="ORF">SEUCBS140593_000980</name>
</gene>
<dbReference type="InterPro" id="IPR002305">
    <property type="entry name" value="aa-tRNA-synth_Ic"/>
</dbReference>
<evidence type="ECO:0000259" key="11">
    <source>
        <dbReference type="Pfam" id="PF16714"/>
    </source>
</evidence>
<keyword evidence="4 9" id="KW-0067">ATP-binding</keyword>
<dbReference type="Proteomes" id="UP001642482">
    <property type="component" value="Unassembled WGS sequence"/>
</dbReference>
<evidence type="ECO:0000256" key="1">
    <source>
        <dbReference type="ARBA" id="ARBA00013160"/>
    </source>
</evidence>
<accession>A0ABP0AUC9</accession>
<comment type="catalytic activity">
    <reaction evidence="8 9">
        <text>tRNA(Tyr) + L-tyrosine + ATP = L-tyrosyl-tRNA(Tyr) + AMP + diphosphate + H(+)</text>
        <dbReference type="Rhea" id="RHEA:10220"/>
        <dbReference type="Rhea" id="RHEA-COMP:9706"/>
        <dbReference type="Rhea" id="RHEA-COMP:9707"/>
        <dbReference type="ChEBI" id="CHEBI:15378"/>
        <dbReference type="ChEBI" id="CHEBI:30616"/>
        <dbReference type="ChEBI" id="CHEBI:33019"/>
        <dbReference type="ChEBI" id="CHEBI:58315"/>
        <dbReference type="ChEBI" id="CHEBI:78442"/>
        <dbReference type="ChEBI" id="CHEBI:78536"/>
        <dbReference type="ChEBI" id="CHEBI:456215"/>
        <dbReference type="EC" id="6.1.1.1"/>
    </reaction>
</comment>
<dbReference type="Pfam" id="PF00579">
    <property type="entry name" value="tRNA-synt_1b"/>
    <property type="match status" value="1"/>
</dbReference>
<keyword evidence="5 9" id="KW-0648">Protein biosynthesis</keyword>
<evidence type="ECO:0000256" key="5">
    <source>
        <dbReference type="ARBA" id="ARBA00022917"/>
    </source>
</evidence>
<feature type="domain" description="Tyrosyl-tRNA synthetase C-terminal" evidence="11">
    <location>
        <begin position="469"/>
        <end position="590"/>
    </location>
</feature>
<dbReference type="EC" id="6.1.1.1" evidence="1 9"/>
<evidence type="ECO:0000256" key="6">
    <source>
        <dbReference type="ARBA" id="ARBA00023146"/>
    </source>
</evidence>
<dbReference type="SUPFAM" id="SSF52374">
    <property type="entry name" value="Nucleotidylyl transferase"/>
    <property type="match status" value="1"/>
</dbReference>
<keyword evidence="3 9" id="KW-0547">Nucleotide-binding</keyword>
<sequence>MSLSATARRGPASSMRICRRCAGQQLLTRHRTPHTQPTLPSIQQRSIMSGKAGAKYGPKYTTKINDANDQWKEKELRINEGQEKAMWDILEERGYVKDVLGNTEDIRTLMNKKRIGAYVGIDPTAASLHVGHLLPLMPLFWMYMNGFRAITLIGGATAKIGDPTDRLQSREEMKNAVVAMNMLKIHYQLKKIWGNVEEAARRYGYTKNWAWRRGVLQNGHWWNKLPMLEVLQRLGAGLRIGPLLSRDSVKRKLTQGDGMSFAEFSYPLMQAWDWWHMYKSIGVQMQIGGSDQYGNIVTGADAFKIIRASEPNPAEKLPSGLMHDPVGFTVPLLTDNAGNKFGKSAGNAVWLDKFETTTFDLYGYFVRRPDDDVEKLLRLFTFMPMEKIAELMKEHELDPSKRVPHHALAFEVVALAHGMQEAKETQERHRQTYGRKKDAELVTEAKAPAEGGDTAVSEITTFPEDGPVTANNAPKVDIQLPESLFKEGKVARILYAAGLVNSTSEGNRLAIRKAAYVGAAPGQSGNSNKGMSLTQVDFTPVHLWFPQDTKNFIIDGKYMVLRRGKHFVRVIEIVSDEEWAASGRTYPGQPYTGEVRKLRQELKNLRAGLGTDGNKSEPGGSGDDVNDGKLVFPDKQPRQVRKLQSEIKRVLTDKENQESKASTNDKE</sequence>
<feature type="region of interest" description="Disordered" evidence="10">
    <location>
        <begin position="607"/>
        <end position="642"/>
    </location>
</feature>
<dbReference type="PANTHER" id="PTHR11766:SF0">
    <property type="entry name" value="TYROSINE--TRNA LIGASE, MITOCHONDRIAL"/>
    <property type="match status" value="1"/>
</dbReference>
<evidence type="ECO:0000256" key="10">
    <source>
        <dbReference type="SAM" id="MobiDB-lite"/>
    </source>
</evidence>
<dbReference type="InterPro" id="IPR002307">
    <property type="entry name" value="Tyr-tRNA-ligase"/>
</dbReference>
<organism evidence="12 13">
    <name type="scientific">Sporothrix eucalyptigena</name>
    <dbReference type="NCBI Taxonomy" id="1812306"/>
    <lineage>
        <taxon>Eukaryota</taxon>
        <taxon>Fungi</taxon>
        <taxon>Dikarya</taxon>
        <taxon>Ascomycota</taxon>
        <taxon>Pezizomycotina</taxon>
        <taxon>Sordariomycetes</taxon>
        <taxon>Sordariomycetidae</taxon>
        <taxon>Ophiostomatales</taxon>
        <taxon>Ophiostomataceae</taxon>
        <taxon>Sporothrix</taxon>
    </lineage>
</organism>
<comment type="similarity">
    <text evidence="9">Belongs to the class-I aminoacyl-tRNA synthetase family.</text>
</comment>
<dbReference type="InterPro" id="IPR036986">
    <property type="entry name" value="S4_RNA-bd_sf"/>
</dbReference>
<keyword evidence="13" id="KW-1185">Reference proteome</keyword>
<evidence type="ECO:0000256" key="9">
    <source>
        <dbReference type="RuleBase" id="RU361234"/>
    </source>
</evidence>
<evidence type="ECO:0000313" key="13">
    <source>
        <dbReference type="Proteomes" id="UP001642482"/>
    </source>
</evidence>
<dbReference type="GO" id="GO:0004831">
    <property type="term" value="F:tyrosine-tRNA ligase activity"/>
    <property type="evidence" value="ECO:0007669"/>
    <property type="project" value="UniProtKB-EC"/>
</dbReference>
<name>A0ABP0AUC9_9PEZI</name>
<evidence type="ECO:0000256" key="3">
    <source>
        <dbReference type="ARBA" id="ARBA00022741"/>
    </source>
</evidence>
<evidence type="ECO:0000313" key="12">
    <source>
        <dbReference type="EMBL" id="CAK7210880.1"/>
    </source>
</evidence>
<dbReference type="Gene3D" id="3.10.290.10">
    <property type="entry name" value="RNA-binding S4 domain"/>
    <property type="match status" value="1"/>
</dbReference>
<dbReference type="CDD" id="cd00805">
    <property type="entry name" value="TyrRS_core"/>
    <property type="match status" value="1"/>
</dbReference>
<dbReference type="NCBIfam" id="TIGR00234">
    <property type="entry name" value="tyrS"/>
    <property type="match status" value="1"/>
</dbReference>
<evidence type="ECO:0000256" key="4">
    <source>
        <dbReference type="ARBA" id="ARBA00022840"/>
    </source>
</evidence>
<dbReference type="PANTHER" id="PTHR11766">
    <property type="entry name" value="TYROSYL-TRNA SYNTHETASE"/>
    <property type="match status" value="1"/>
</dbReference>
<comment type="caution">
    <text evidence="12">The sequence shown here is derived from an EMBL/GenBank/DDBJ whole genome shotgun (WGS) entry which is preliminary data.</text>
</comment>
<dbReference type="Gene3D" id="1.10.240.10">
    <property type="entry name" value="Tyrosyl-Transfer RNA Synthetase"/>
    <property type="match status" value="1"/>
</dbReference>
<dbReference type="InterPro" id="IPR001412">
    <property type="entry name" value="aa-tRNA-synth_I_CS"/>
</dbReference>
<feature type="region of interest" description="Disordered" evidence="10">
    <location>
        <begin position="648"/>
        <end position="667"/>
    </location>
</feature>
<evidence type="ECO:0000256" key="7">
    <source>
        <dbReference type="ARBA" id="ARBA00033323"/>
    </source>
</evidence>
<dbReference type="InterPro" id="IPR024088">
    <property type="entry name" value="Tyr-tRNA-ligase_bac-type"/>
</dbReference>
<evidence type="ECO:0000256" key="2">
    <source>
        <dbReference type="ARBA" id="ARBA00022598"/>
    </source>
</evidence>